<evidence type="ECO:0000313" key="3">
    <source>
        <dbReference type="Proteomes" id="UP000593568"/>
    </source>
</evidence>
<proteinExistence type="predicted"/>
<keyword evidence="1" id="KW-0472">Membrane</keyword>
<dbReference type="EMBL" id="JABEZW010227099">
    <property type="protein sequence ID" value="MBA0788066.1"/>
    <property type="molecule type" value="Genomic_DNA"/>
</dbReference>
<gene>
    <name evidence="2" type="ORF">Gotri_027630</name>
</gene>
<accession>A0A7J9FRX0</accession>
<keyword evidence="1" id="KW-1133">Transmembrane helix</keyword>
<comment type="caution">
    <text evidence="2">The sequence shown here is derived from an EMBL/GenBank/DDBJ whole genome shotgun (WGS) entry which is preliminary data.</text>
</comment>
<reference evidence="2 3" key="1">
    <citation type="journal article" date="2019" name="Genome Biol. Evol.">
        <title>Insights into the evolution of the New World diploid cottons (Gossypium, subgenus Houzingenia) based on genome sequencing.</title>
        <authorList>
            <person name="Grover C.E."/>
            <person name="Arick M.A. 2nd"/>
            <person name="Thrash A."/>
            <person name="Conover J.L."/>
            <person name="Sanders W.S."/>
            <person name="Peterson D.G."/>
            <person name="Frelichowski J.E."/>
            <person name="Scheffler J.A."/>
            <person name="Scheffler B.E."/>
            <person name="Wendel J.F."/>
        </authorList>
    </citation>
    <scope>NUCLEOTIDE SEQUENCE [LARGE SCALE GENOMIC DNA]</scope>
    <source>
        <strain evidence="2">8</strain>
        <tissue evidence="2">Leaf</tissue>
    </source>
</reference>
<organism evidence="2 3">
    <name type="scientific">Gossypium trilobum</name>
    <dbReference type="NCBI Taxonomy" id="34281"/>
    <lineage>
        <taxon>Eukaryota</taxon>
        <taxon>Viridiplantae</taxon>
        <taxon>Streptophyta</taxon>
        <taxon>Embryophyta</taxon>
        <taxon>Tracheophyta</taxon>
        <taxon>Spermatophyta</taxon>
        <taxon>Magnoliopsida</taxon>
        <taxon>eudicotyledons</taxon>
        <taxon>Gunneridae</taxon>
        <taxon>Pentapetalae</taxon>
        <taxon>rosids</taxon>
        <taxon>malvids</taxon>
        <taxon>Malvales</taxon>
        <taxon>Malvaceae</taxon>
        <taxon>Malvoideae</taxon>
        <taxon>Gossypium</taxon>
    </lineage>
</organism>
<keyword evidence="3" id="KW-1185">Reference proteome</keyword>
<dbReference type="AlphaFoldDB" id="A0A7J9FRX0"/>
<sequence>MMKSSSYFTVIMVIYIIYSISRYIWCLLWRSIHPCFVTRGFKLTKPILEPSMSRLS</sequence>
<protein>
    <submittedName>
        <fullName evidence="2">Uncharacterized protein</fullName>
    </submittedName>
</protein>
<feature type="transmembrane region" description="Helical" evidence="1">
    <location>
        <begin position="6"/>
        <end position="29"/>
    </location>
</feature>
<evidence type="ECO:0000256" key="1">
    <source>
        <dbReference type="SAM" id="Phobius"/>
    </source>
</evidence>
<dbReference type="Proteomes" id="UP000593568">
    <property type="component" value="Unassembled WGS sequence"/>
</dbReference>
<keyword evidence="1" id="KW-0812">Transmembrane</keyword>
<evidence type="ECO:0000313" key="2">
    <source>
        <dbReference type="EMBL" id="MBA0788066.1"/>
    </source>
</evidence>
<name>A0A7J9FRX0_9ROSI</name>